<sequence length="74" mass="7954">MCMHPHLHGSSAYNSPDTATSWNGPLGAASDLPLEPPCGGVNRDRLRNDGFVLAGAREAQWAQWALSGVASWRH</sequence>
<reference evidence="2" key="2">
    <citation type="journal article" date="2023" name="IMA Fungus">
        <title>Comparative genomic study of the Penicillium genus elucidates a diverse pangenome and 15 lateral gene transfer events.</title>
        <authorList>
            <person name="Petersen C."/>
            <person name="Sorensen T."/>
            <person name="Nielsen M.R."/>
            <person name="Sondergaard T.E."/>
            <person name="Sorensen J.L."/>
            <person name="Fitzpatrick D.A."/>
            <person name="Frisvad J.C."/>
            <person name="Nielsen K.L."/>
        </authorList>
    </citation>
    <scope>NUCLEOTIDE SEQUENCE</scope>
    <source>
        <strain evidence="2">IBT 19713</strain>
    </source>
</reference>
<dbReference type="Proteomes" id="UP001150941">
    <property type="component" value="Unassembled WGS sequence"/>
</dbReference>
<organism evidence="2 3">
    <name type="scientific">Penicillium chermesinum</name>
    <dbReference type="NCBI Taxonomy" id="63820"/>
    <lineage>
        <taxon>Eukaryota</taxon>
        <taxon>Fungi</taxon>
        <taxon>Dikarya</taxon>
        <taxon>Ascomycota</taxon>
        <taxon>Pezizomycotina</taxon>
        <taxon>Eurotiomycetes</taxon>
        <taxon>Eurotiomycetidae</taxon>
        <taxon>Eurotiales</taxon>
        <taxon>Aspergillaceae</taxon>
        <taxon>Penicillium</taxon>
    </lineage>
</organism>
<evidence type="ECO:0000313" key="2">
    <source>
        <dbReference type="EMBL" id="KAJ5248552.1"/>
    </source>
</evidence>
<dbReference type="AlphaFoldDB" id="A0A9W9PJG0"/>
<reference evidence="2" key="1">
    <citation type="submission" date="2022-11" db="EMBL/GenBank/DDBJ databases">
        <authorList>
            <person name="Petersen C."/>
        </authorList>
    </citation>
    <scope>NUCLEOTIDE SEQUENCE</scope>
    <source>
        <strain evidence="2">IBT 19713</strain>
    </source>
</reference>
<gene>
    <name evidence="2" type="ORF">N7468_000003</name>
</gene>
<dbReference type="GeneID" id="83196603"/>
<evidence type="ECO:0000313" key="3">
    <source>
        <dbReference type="Proteomes" id="UP001150941"/>
    </source>
</evidence>
<name>A0A9W9PJG0_9EURO</name>
<feature type="compositionally biased region" description="Polar residues" evidence="1">
    <location>
        <begin position="11"/>
        <end position="23"/>
    </location>
</feature>
<accession>A0A9W9PJG0</accession>
<keyword evidence="3" id="KW-1185">Reference proteome</keyword>
<feature type="region of interest" description="Disordered" evidence="1">
    <location>
        <begin position="1"/>
        <end position="35"/>
    </location>
</feature>
<protein>
    <submittedName>
        <fullName evidence="2">Uncharacterized protein</fullName>
    </submittedName>
</protein>
<proteinExistence type="predicted"/>
<comment type="caution">
    <text evidence="2">The sequence shown here is derived from an EMBL/GenBank/DDBJ whole genome shotgun (WGS) entry which is preliminary data.</text>
</comment>
<evidence type="ECO:0000256" key="1">
    <source>
        <dbReference type="SAM" id="MobiDB-lite"/>
    </source>
</evidence>
<dbReference type="RefSeq" id="XP_058335331.1">
    <property type="nucleotide sequence ID" value="XM_058469300.1"/>
</dbReference>
<dbReference type="EMBL" id="JAPQKS010000001">
    <property type="protein sequence ID" value="KAJ5248552.1"/>
    <property type="molecule type" value="Genomic_DNA"/>
</dbReference>